<comment type="caution">
    <text evidence="2">The sequence shown here is derived from an EMBL/GenBank/DDBJ whole genome shotgun (WGS) entry which is preliminary data.</text>
</comment>
<dbReference type="Gene3D" id="2.130.10.80">
    <property type="entry name" value="Galactose oxidase/kelch, beta-propeller"/>
    <property type="match status" value="1"/>
</dbReference>
<dbReference type="Proteomes" id="UP000653305">
    <property type="component" value="Unassembled WGS sequence"/>
</dbReference>
<protein>
    <submittedName>
        <fullName evidence="2">Uncharacterized protein</fullName>
    </submittedName>
</protein>
<proteinExistence type="predicted"/>
<dbReference type="InterPro" id="IPR011043">
    <property type="entry name" value="Gal_Oxase/kelch_b-propeller"/>
</dbReference>
<feature type="transmembrane region" description="Helical" evidence="1">
    <location>
        <begin position="12"/>
        <end position="29"/>
    </location>
</feature>
<evidence type="ECO:0000313" key="2">
    <source>
        <dbReference type="EMBL" id="GFP86094.1"/>
    </source>
</evidence>
<dbReference type="OrthoDB" id="10661179at2759"/>
<accession>A0A830BNI4</accession>
<keyword evidence="3" id="KW-1185">Reference proteome</keyword>
<dbReference type="EMBL" id="BMAC01000119">
    <property type="protein sequence ID" value="GFP86094.1"/>
    <property type="molecule type" value="Genomic_DNA"/>
</dbReference>
<evidence type="ECO:0000256" key="1">
    <source>
        <dbReference type="SAM" id="Phobius"/>
    </source>
</evidence>
<organism evidence="2 3">
    <name type="scientific">Phtheirospermum japonicum</name>
    <dbReference type="NCBI Taxonomy" id="374723"/>
    <lineage>
        <taxon>Eukaryota</taxon>
        <taxon>Viridiplantae</taxon>
        <taxon>Streptophyta</taxon>
        <taxon>Embryophyta</taxon>
        <taxon>Tracheophyta</taxon>
        <taxon>Spermatophyta</taxon>
        <taxon>Magnoliopsida</taxon>
        <taxon>eudicotyledons</taxon>
        <taxon>Gunneridae</taxon>
        <taxon>Pentapetalae</taxon>
        <taxon>asterids</taxon>
        <taxon>lamiids</taxon>
        <taxon>Lamiales</taxon>
        <taxon>Orobanchaceae</taxon>
        <taxon>Orobanchaceae incertae sedis</taxon>
        <taxon>Phtheirospermum</taxon>
    </lineage>
</organism>
<gene>
    <name evidence="2" type="ORF">PHJA_000753300</name>
</gene>
<evidence type="ECO:0000313" key="3">
    <source>
        <dbReference type="Proteomes" id="UP000653305"/>
    </source>
</evidence>
<keyword evidence="1" id="KW-0472">Membrane</keyword>
<dbReference type="AlphaFoldDB" id="A0A830BNI4"/>
<name>A0A830BNI4_9LAMI</name>
<sequence>MDTQQLSTTRRLVCFTCYCGNLGIYLFIVDLNRIRKEEGYKSMTPALQIDRQVFDASAVCVLKSTLYLFSKDSKVATLDLSKHLSFSDDNNSDNIRLTEGMLDRNLALPFPKRSPVATPTPDGKKILLFSLQIEFDASDDRRPCNPIDFELYDPDTKHWRPIPRIYYYWPMRFKKNVNPFKITAFSFHNKSTFFIDTDIAGMFELDLDTFVWRAHENPAGPWPYNFCGSGVCLTSNGGGIAFTVIELPGLCLSLGPYATFDIDESRGLTNCCIYLSEDLVDGYAGDGANDGYDDRFASGIPFRDDDDGEWKLCLVRTTLNVTTGNHLMALHVCRFDFDGYRKKK</sequence>
<keyword evidence="1" id="KW-1133">Transmembrane helix</keyword>
<dbReference type="InterPro" id="IPR037293">
    <property type="entry name" value="Gal_Oxidase_central_sf"/>
</dbReference>
<reference evidence="2" key="1">
    <citation type="submission" date="2020-07" db="EMBL/GenBank/DDBJ databases">
        <title>Ethylene signaling mediates host invasion by parasitic plants.</title>
        <authorList>
            <person name="Yoshida S."/>
        </authorList>
    </citation>
    <scope>NUCLEOTIDE SEQUENCE</scope>
    <source>
        <strain evidence="2">Okayama</strain>
    </source>
</reference>
<keyword evidence="1" id="KW-0812">Transmembrane</keyword>
<dbReference type="SUPFAM" id="SSF50965">
    <property type="entry name" value="Galactose oxidase, central domain"/>
    <property type="match status" value="1"/>
</dbReference>